<reference evidence="1 2" key="1">
    <citation type="submission" date="2018-10" db="EMBL/GenBank/DDBJ databases">
        <title>Transmission dynamics of multidrug resistant bacteria on intensive care unit surfaces.</title>
        <authorList>
            <person name="D'Souza A.W."/>
            <person name="Potter R.F."/>
            <person name="Wallace M."/>
            <person name="Shupe A."/>
            <person name="Patel S."/>
            <person name="Sun S."/>
            <person name="Gul D."/>
            <person name="Kwon J.H."/>
            <person name="Andleeb S."/>
            <person name="Burnham C.-A.D."/>
            <person name="Dantas G."/>
        </authorList>
    </citation>
    <scope>NUCLEOTIDE SEQUENCE [LARGE SCALE GENOMIC DNA]</scope>
    <source>
        <strain evidence="1 2">WF_348</strain>
    </source>
</reference>
<dbReference type="EMBL" id="RHPO01000002">
    <property type="protein sequence ID" value="RRT94173.1"/>
    <property type="molecule type" value="Genomic_DNA"/>
</dbReference>
<protein>
    <recommendedName>
        <fullName evidence="3">HAD family hydrolase</fullName>
    </recommendedName>
</protein>
<dbReference type="AlphaFoldDB" id="A0A427BSR7"/>
<organism evidence="1 2">
    <name type="scientific">Empedobacter falsenii</name>
    <dbReference type="NCBI Taxonomy" id="343874"/>
    <lineage>
        <taxon>Bacteria</taxon>
        <taxon>Pseudomonadati</taxon>
        <taxon>Bacteroidota</taxon>
        <taxon>Flavobacteriia</taxon>
        <taxon>Flavobacteriales</taxon>
        <taxon>Weeksellaceae</taxon>
        <taxon>Empedobacter</taxon>
    </lineage>
</organism>
<evidence type="ECO:0000313" key="2">
    <source>
        <dbReference type="Proteomes" id="UP000267844"/>
    </source>
</evidence>
<dbReference type="InterPro" id="IPR036412">
    <property type="entry name" value="HAD-like_sf"/>
</dbReference>
<name>A0A427BSR7_9FLAO</name>
<comment type="caution">
    <text evidence="1">The sequence shown here is derived from an EMBL/GenBank/DDBJ whole genome shotgun (WGS) entry which is preliminary data.</text>
</comment>
<accession>A0A427BSR7</accession>
<dbReference type="Proteomes" id="UP000267844">
    <property type="component" value="Unassembled WGS sequence"/>
</dbReference>
<gene>
    <name evidence="1" type="ORF">EGI89_02060</name>
</gene>
<evidence type="ECO:0000313" key="1">
    <source>
        <dbReference type="EMBL" id="RRT94173.1"/>
    </source>
</evidence>
<sequence length="131" mass="15400">MKVSFDFDNTLSRQDVQDYAKSLIKKGVEVFIITARFNELRKSFFKQNPTNDDLWNICYKIGLSTKNVIFCNMEDKSTAILDTDLVWHLDDCWVTLNDINSNTNTPAIDVTKKDWKQKCNKLFEKHNKQKK</sequence>
<dbReference type="RefSeq" id="WP_125348968.1">
    <property type="nucleotide sequence ID" value="NZ_RHPN01000002.1"/>
</dbReference>
<evidence type="ECO:0008006" key="3">
    <source>
        <dbReference type="Google" id="ProtNLM"/>
    </source>
</evidence>
<dbReference type="SUPFAM" id="SSF56784">
    <property type="entry name" value="HAD-like"/>
    <property type="match status" value="1"/>
</dbReference>
<proteinExistence type="predicted"/>